<gene>
    <name evidence="2" type="ORF">R1sor_002463</name>
</gene>
<evidence type="ECO:0000313" key="2">
    <source>
        <dbReference type="EMBL" id="KAL3684441.1"/>
    </source>
</evidence>
<protein>
    <recommendedName>
        <fullName evidence="1">DUF7869 domain-containing protein</fullName>
    </recommendedName>
</protein>
<sequence length="511" mass="58101">MSGRSCYYSHNQLACDEPSLYKSSIHDGMDSSKTAIPRLDNYVKALSGVGMPVPVKIAGILNRGHGPPALAHVTIGGLWSSDPNFTVTSITKYLRDCEDFDDDMRGDLVFEKELQHPLLKAFMNKDIFTKTVAAATTLLPQQASTSNNSNAADKPFNKLPPTFYMQLDNSGKDNKNWVLMAFFSELVARGVFKTVFMYFLIVGHTHEDVDAFFSKVNRALSFQHISNIPQLMATVMEAEETKALPRFITEVADYKAHALPYRKPIKGVSQPVAFKFYMQDNKPMYQYQKTYGGPWAPTCGDSLWKRTDLKSKTDFTVIPPPDREPLCSRMAKNHAAAEDIVSGRRFARTRGQGLKEELVERNEICVGNPSEMEHERFVPLVDIEPGVMLLIRPCDGFVVKDCFWVTKAVSGVIRQRRPLDPPNTYEVKVEWYRPKHRLSNATDAQRYNHCLRNTQEWEKDLTPFESEYFFVDASACVHQWKSKSRSEKLKIPESIVRIASEMLDRIAQEET</sequence>
<reference evidence="2 3" key="1">
    <citation type="submission" date="2024-09" db="EMBL/GenBank/DDBJ databases">
        <title>Chromosome-scale assembly of Riccia sorocarpa.</title>
        <authorList>
            <person name="Paukszto L."/>
        </authorList>
    </citation>
    <scope>NUCLEOTIDE SEQUENCE [LARGE SCALE GENOMIC DNA]</scope>
    <source>
        <strain evidence="2">LP-2024</strain>
        <tissue evidence="2">Aerial parts of the thallus</tissue>
    </source>
</reference>
<evidence type="ECO:0000259" key="1">
    <source>
        <dbReference type="Pfam" id="PF25273"/>
    </source>
</evidence>
<dbReference type="EMBL" id="JBJQOH010000006">
    <property type="protein sequence ID" value="KAL3684441.1"/>
    <property type="molecule type" value="Genomic_DNA"/>
</dbReference>
<dbReference type="Proteomes" id="UP001633002">
    <property type="component" value="Unassembled WGS sequence"/>
</dbReference>
<proteinExistence type="predicted"/>
<keyword evidence="3" id="KW-1185">Reference proteome</keyword>
<comment type="caution">
    <text evidence="2">The sequence shown here is derived from an EMBL/GenBank/DDBJ whole genome shotgun (WGS) entry which is preliminary data.</text>
</comment>
<dbReference type="AlphaFoldDB" id="A0ABD3H0J6"/>
<accession>A0ABD3H0J6</accession>
<evidence type="ECO:0000313" key="3">
    <source>
        <dbReference type="Proteomes" id="UP001633002"/>
    </source>
</evidence>
<dbReference type="PANTHER" id="PTHR33153:SF3">
    <property type="entry name" value="TRAFFICKING PROTEIN PARTICLE COMPLEX SUBUNIT 11 DOMAIN-CONTAINING PROTEIN"/>
    <property type="match status" value="1"/>
</dbReference>
<feature type="domain" description="DUF7869" evidence="1">
    <location>
        <begin position="157"/>
        <end position="289"/>
    </location>
</feature>
<organism evidence="2 3">
    <name type="scientific">Riccia sorocarpa</name>
    <dbReference type="NCBI Taxonomy" id="122646"/>
    <lineage>
        <taxon>Eukaryota</taxon>
        <taxon>Viridiplantae</taxon>
        <taxon>Streptophyta</taxon>
        <taxon>Embryophyta</taxon>
        <taxon>Marchantiophyta</taxon>
        <taxon>Marchantiopsida</taxon>
        <taxon>Marchantiidae</taxon>
        <taxon>Marchantiales</taxon>
        <taxon>Ricciaceae</taxon>
        <taxon>Riccia</taxon>
    </lineage>
</organism>
<name>A0ABD3H0J6_9MARC</name>
<dbReference type="PANTHER" id="PTHR33153">
    <property type="entry name" value="MYND-TYPE DOMAIN-CONTAINING PROTEIN"/>
    <property type="match status" value="1"/>
</dbReference>
<dbReference type="InterPro" id="IPR057191">
    <property type="entry name" value="DUF7869"/>
</dbReference>
<dbReference type="Pfam" id="PF25273">
    <property type="entry name" value="DUF7869"/>
    <property type="match status" value="1"/>
</dbReference>